<feature type="non-terminal residue" evidence="1">
    <location>
        <position position="1"/>
    </location>
</feature>
<name>A0A1R3RCJ6_ASPC5</name>
<protein>
    <submittedName>
        <fullName evidence="1">Uncharacterized protein</fullName>
    </submittedName>
</protein>
<dbReference type="AlphaFoldDB" id="A0A1R3RCJ6"/>
<evidence type="ECO:0000313" key="1">
    <source>
        <dbReference type="EMBL" id="OOF92177.1"/>
    </source>
</evidence>
<proteinExistence type="predicted"/>
<evidence type="ECO:0000313" key="2">
    <source>
        <dbReference type="Proteomes" id="UP000188318"/>
    </source>
</evidence>
<sequence>RPYWRNSTGVDAMWVKPNEVRLLGSIEAYVLLADGIGWVKMIGTTGVLYVKQAKQSNIFLRGKERGGHTGGCYSLPSGS</sequence>
<gene>
    <name evidence="1" type="ORF">ASPCADRAFT_210588</name>
</gene>
<organism evidence="1 2">
    <name type="scientific">Aspergillus carbonarius (strain ITEM 5010)</name>
    <dbReference type="NCBI Taxonomy" id="602072"/>
    <lineage>
        <taxon>Eukaryota</taxon>
        <taxon>Fungi</taxon>
        <taxon>Dikarya</taxon>
        <taxon>Ascomycota</taxon>
        <taxon>Pezizomycotina</taxon>
        <taxon>Eurotiomycetes</taxon>
        <taxon>Eurotiomycetidae</taxon>
        <taxon>Eurotiales</taxon>
        <taxon>Aspergillaceae</taxon>
        <taxon>Aspergillus</taxon>
        <taxon>Aspergillus subgen. Circumdati</taxon>
    </lineage>
</organism>
<dbReference type="Proteomes" id="UP000188318">
    <property type="component" value="Unassembled WGS sequence"/>
</dbReference>
<reference evidence="2" key="1">
    <citation type="journal article" date="2017" name="Genome Biol.">
        <title>Comparative genomics reveals high biological diversity and specific adaptations in the industrially and medically important fungal genus Aspergillus.</title>
        <authorList>
            <person name="de Vries R.P."/>
            <person name="Riley R."/>
            <person name="Wiebenga A."/>
            <person name="Aguilar-Osorio G."/>
            <person name="Amillis S."/>
            <person name="Uchima C.A."/>
            <person name="Anderluh G."/>
            <person name="Asadollahi M."/>
            <person name="Askin M."/>
            <person name="Barry K."/>
            <person name="Battaglia E."/>
            <person name="Bayram O."/>
            <person name="Benocci T."/>
            <person name="Braus-Stromeyer S.A."/>
            <person name="Caldana C."/>
            <person name="Canovas D."/>
            <person name="Cerqueira G.C."/>
            <person name="Chen F."/>
            <person name="Chen W."/>
            <person name="Choi C."/>
            <person name="Clum A."/>
            <person name="Dos Santos R.A."/>
            <person name="Damasio A.R."/>
            <person name="Diallinas G."/>
            <person name="Emri T."/>
            <person name="Fekete E."/>
            <person name="Flipphi M."/>
            <person name="Freyberg S."/>
            <person name="Gallo A."/>
            <person name="Gournas C."/>
            <person name="Habgood R."/>
            <person name="Hainaut M."/>
            <person name="Harispe M.L."/>
            <person name="Henrissat B."/>
            <person name="Hilden K.S."/>
            <person name="Hope R."/>
            <person name="Hossain A."/>
            <person name="Karabika E."/>
            <person name="Karaffa L."/>
            <person name="Karanyi Z."/>
            <person name="Krasevec N."/>
            <person name="Kuo A."/>
            <person name="Kusch H."/>
            <person name="LaButti K."/>
            <person name="Lagendijk E.L."/>
            <person name="Lapidus A."/>
            <person name="Levasseur A."/>
            <person name="Lindquist E."/>
            <person name="Lipzen A."/>
            <person name="Logrieco A.F."/>
            <person name="MacCabe A."/>
            <person name="Maekelae M.R."/>
            <person name="Malavazi I."/>
            <person name="Melin P."/>
            <person name="Meyer V."/>
            <person name="Mielnichuk N."/>
            <person name="Miskei M."/>
            <person name="Molnar A.P."/>
            <person name="Mule G."/>
            <person name="Ngan C.Y."/>
            <person name="Orejas M."/>
            <person name="Orosz E."/>
            <person name="Ouedraogo J.P."/>
            <person name="Overkamp K.M."/>
            <person name="Park H.-S."/>
            <person name="Perrone G."/>
            <person name="Piumi F."/>
            <person name="Punt P.J."/>
            <person name="Ram A.F."/>
            <person name="Ramon A."/>
            <person name="Rauscher S."/>
            <person name="Record E."/>
            <person name="Riano-Pachon D.M."/>
            <person name="Robert V."/>
            <person name="Roehrig J."/>
            <person name="Ruller R."/>
            <person name="Salamov A."/>
            <person name="Salih N.S."/>
            <person name="Samson R.A."/>
            <person name="Sandor E."/>
            <person name="Sanguinetti M."/>
            <person name="Schuetze T."/>
            <person name="Sepcic K."/>
            <person name="Shelest E."/>
            <person name="Sherlock G."/>
            <person name="Sophianopoulou V."/>
            <person name="Squina F.M."/>
            <person name="Sun H."/>
            <person name="Susca A."/>
            <person name="Todd R.B."/>
            <person name="Tsang A."/>
            <person name="Unkles S.E."/>
            <person name="van de Wiele N."/>
            <person name="van Rossen-Uffink D."/>
            <person name="Oliveira J.V."/>
            <person name="Vesth T.C."/>
            <person name="Visser J."/>
            <person name="Yu J.-H."/>
            <person name="Zhou M."/>
            <person name="Andersen M.R."/>
            <person name="Archer D.B."/>
            <person name="Baker S.E."/>
            <person name="Benoit I."/>
            <person name="Brakhage A.A."/>
            <person name="Braus G.H."/>
            <person name="Fischer R."/>
            <person name="Frisvad J.C."/>
            <person name="Goldman G.H."/>
            <person name="Houbraken J."/>
            <person name="Oakley B."/>
            <person name="Pocsi I."/>
            <person name="Scazzocchio C."/>
            <person name="Seiboth B."/>
            <person name="vanKuyk P.A."/>
            <person name="Wortman J."/>
            <person name="Dyer P.S."/>
            <person name="Grigoriev I.V."/>
        </authorList>
    </citation>
    <scope>NUCLEOTIDE SEQUENCE [LARGE SCALE GENOMIC DNA]</scope>
    <source>
        <strain evidence="2">ITEM 5010</strain>
    </source>
</reference>
<dbReference type="EMBL" id="KV907508">
    <property type="protein sequence ID" value="OOF92177.1"/>
    <property type="molecule type" value="Genomic_DNA"/>
</dbReference>
<keyword evidence="2" id="KW-1185">Reference proteome</keyword>
<accession>A0A1R3RCJ6</accession>
<dbReference type="VEuPathDB" id="FungiDB:ASPCADRAFT_210588"/>